<dbReference type="PROSITE" id="PS51679">
    <property type="entry name" value="SAM_MT_C5"/>
    <property type="match status" value="1"/>
</dbReference>
<dbReference type="GO" id="GO:0003677">
    <property type="term" value="F:DNA binding"/>
    <property type="evidence" value="ECO:0007669"/>
    <property type="project" value="TreeGrafter"/>
</dbReference>
<dbReference type="InterPro" id="IPR050390">
    <property type="entry name" value="C5-Methyltransferase"/>
</dbReference>
<dbReference type="Gene3D" id="3.90.120.10">
    <property type="entry name" value="DNA Methylase, subunit A, domain 2"/>
    <property type="match status" value="1"/>
</dbReference>
<dbReference type="EMBL" id="AZHF01000005">
    <property type="protein sequence ID" value="OAA75240.1"/>
    <property type="molecule type" value="Genomic_DNA"/>
</dbReference>
<sequence length="610" mass="68868">MDLPFFNHSDYEVYMRSRHRRRQRSASIASTSTILPDVADDDNEFCEVVEEDANPDILFASEVIDLTKDDSERLVQHHRPDEAGLDSVTTPCGTTVKPQNFIQVRDQYLGELKINFIQVTAIIRDRHGSVYIRGIPYTKLRHLNGKIRDRVNEVCMVLHMLKEPNKKPDPPVLVDVEPDQVIRWRTLVVTNARYPAHAVDIDRYARSFRSLEQQRIVAETSGHIVCRWSISIIYSINSRNRTRPDEELIEHLQSEDILNPDHRVSDSTISEAWRGRRKRGGAWNAHPESSTPLGTPILRRPDQAYTLFDSFSGAGGVSRGAQDASYKIGSNDEANTEALYACRSLIKQTRPRLITLEQTFGITHAKHINHFWALIRDFTDLGYSVRWSIIRLCTWGSPQDRKRLIMIAAAPGERLPPFPSPTHSEHGGNGTKPFNTVASTLARVRDGDDLHDPATVMSFNPPRPTWDANTLGRTITTGGANAYHPSGLRDFTLRELACLQGFPEKHRFVGTKTKIRQQIGNAFPPNTVYVLYKHLHEWLLRQDNVGGRVHEDDVMVIDDDSDTSGTGSVVFSDARVSPDMEDVVMGTADDDVIFVGMSPGRDEDCFVDLT</sequence>
<dbReference type="InterPro" id="IPR001525">
    <property type="entry name" value="C5_MeTfrase"/>
</dbReference>
<proteinExistence type="inferred from homology"/>
<dbReference type="InterPro" id="IPR029063">
    <property type="entry name" value="SAM-dependent_MTases_sf"/>
</dbReference>
<dbReference type="GO" id="GO:0005634">
    <property type="term" value="C:nucleus"/>
    <property type="evidence" value="ECO:0007669"/>
    <property type="project" value="TreeGrafter"/>
</dbReference>
<keyword evidence="3 5" id="KW-0808">Transferase</keyword>
<evidence type="ECO:0000256" key="5">
    <source>
        <dbReference type="PROSITE-ProRule" id="PRU01016"/>
    </source>
</evidence>
<gene>
    <name evidence="6" type="ORF">LEL_07228</name>
</gene>
<evidence type="ECO:0000256" key="4">
    <source>
        <dbReference type="ARBA" id="ARBA00022691"/>
    </source>
</evidence>
<comment type="similarity">
    <text evidence="5">Belongs to the class I-like SAM-binding methyltransferase superfamily. C5-methyltransferase family.</text>
</comment>
<dbReference type="Proteomes" id="UP000076881">
    <property type="component" value="Unassembled WGS sequence"/>
</dbReference>
<evidence type="ECO:0000256" key="1">
    <source>
        <dbReference type="ARBA" id="ARBA00011975"/>
    </source>
</evidence>
<dbReference type="Pfam" id="PF00145">
    <property type="entry name" value="DNA_methylase"/>
    <property type="match status" value="2"/>
</dbReference>
<dbReference type="GO" id="GO:0032259">
    <property type="term" value="P:methylation"/>
    <property type="evidence" value="ECO:0007669"/>
    <property type="project" value="UniProtKB-KW"/>
</dbReference>
<accession>A0A168FIP9</accession>
<organism evidence="6 7">
    <name type="scientific">Akanthomyces lecanii RCEF 1005</name>
    <dbReference type="NCBI Taxonomy" id="1081108"/>
    <lineage>
        <taxon>Eukaryota</taxon>
        <taxon>Fungi</taxon>
        <taxon>Dikarya</taxon>
        <taxon>Ascomycota</taxon>
        <taxon>Pezizomycotina</taxon>
        <taxon>Sordariomycetes</taxon>
        <taxon>Hypocreomycetidae</taxon>
        <taxon>Hypocreales</taxon>
        <taxon>Cordycipitaceae</taxon>
        <taxon>Akanthomyces</taxon>
        <taxon>Cordyceps confragosa</taxon>
    </lineage>
</organism>
<keyword evidence="4 5" id="KW-0949">S-adenosyl-L-methionine</keyword>
<evidence type="ECO:0000313" key="6">
    <source>
        <dbReference type="EMBL" id="OAA75240.1"/>
    </source>
</evidence>
<keyword evidence="2 5" id="KW-0489">Methyltransferase</keyword>
<evidence type="ECO:0000256" key="3">
    <source>
        <dbReference type="ARBA" id="ARBA00022679"/>
    </source>
</evidence>
<dbReference type="Gene3D" id="3.40.50.150">
    <property type="entry name" value="Vaccinia Virus protein VP39"/>
    <property type="match status" value="1"/>
</dbReference>
<dbReference type="GO" id="GO:0044027">
    <property type="term" value="P:negative regulation of gene expression via chromosomal CpG island methylation"/>
    <property type="evidence" value="ECO:0007669"/>
    <property type="project" value="TreeGrafter"/>
</dbReference>
<comment type="caution">
    <text evidence="6">The sequence shown here is derived from an EMBL/GenBank/DDBJ whole genome shotgun (WGS) entry which is preliminary data.</text>
</comment>
<comment type="caution">
    <text evidence="5">Lacks conserved residue(s) required for the propagation of feature annotation.</text>
</comment>
<dbReference type="AlphaFoldDB" id="A0A168FIP9"/>
<dbReference type="SUPFAM" id="SSF53335">
    <property type="entry name" value="S-adenosyl-L-methionine-dependent methyltransferases"/>
    <property type="match status" value="1"/>
</dbReference>
<dbReference type="GO" id="GO:0003886">
    <property type="term" value="F:DNA (cytosine-5-)-methyltransferase activity"/>
    <property type="evidence" value="ECO:0007669"/>
    <property type="project" value="UniProtKB-EC"/>
</dbReference>
<dbReference type="InterPro" id="IPR031303">
    <property type="entry name" value="C5_meth_CS"/>
</dbReference>
<evidence type="ECO:0000313" key="7">
    <source>
        <dbReference type="Proteomes" id="UP000076881"/>
    </source>
</evidence>
<evidence type="ECO:0000256" key="2">
    <source>
        <dbReference type="ARBA" id="ARBA00022603"/>
    </source>
</evidence>
<protein>
    <recommendedName>
        <fullName evidence="1">DNA (cytosine-5-)-methyltransferase</fullName>
        <ecNumber evidence="1">2.1.1.37</ecNumber>
    </recommendedName>
</protein>
<dbReference type="EC" id="2.1.1.37" evidence="1"/>
<name>A0A168FIP9_CORDF</name>
<dbReference type="STRING" id="1081108.A0A168FIP9"/>
<dbReference type="PROSITE" id="PS00095">
    <property type="entry name" value="C5_MTASE_2"/>
    <property type="match status" value="1"/>
</dbReference>
<dbReference type="PANTHER" id="PTHR10629:SF52">
    <property type="entry name" value="DNA (CYTOSINE-5)-METHYLTRANSFERASE 1"/>
    <property type="match status" value="1"/>
</dbReference>
<dbReference type="PANTHER" id="PTHR10629">
    <property type="entry name" value="CYTOSINE-SPECIFIC METHYLTRANSFERASE"/>
    <property type="match status" value="1"/>
</dbReference>
<reference evidence="6 7" key="1">
    <citation type="journal article" date="2016" name="Genome Biol. Evol.">
        <title>Divergent and convergent evolution of fungal pathogenicity.</title>
        <authorList>
            <person name="Shang Y."/>
            <person name="Xiao G."/>
            <person name="Zheng P."/>
            <person name="Cen K."/>
            <person name="Zhan S."/>
            <person name="Wang C."/>
        </authorList>
    </citation>
    <scope>NUCLEOTIDE SEQUENCE [LARGE SCALE GENOMIC DNA]</scope>
    <source>
        <strain evidence="6 7">RCEF 1005</strain>
    </source>
</reference>
<keyword evidence="7" id="KW-1185">Reference proteome</keyword>
<dbReference type="OrthoDB" id="414133at2759"/>